<accession>T1GAI8</accession>
<name>T1GAI8_MEGSC</name>
<reference evidence="2" key="2">
    <citation type="submission" date="2015-06" db="UniProtKB">
        <authorList>
            <consortium name="EnsemblMetazoa"/>
        </authorList>
    </citation>
    <scope>IDENTIFICATION</scope>
</reference>
<evidence type="ECO:0000256" key="1">
    <source>
        <dbReference type="SAM" id="Phobius"/>
    </source>
</evidence>
<keyword evidence="1" id="KW-0812">Transmembrane</keyword>
<evidence type="ECO:0000313" key="3">
    <source>
        <dbReference type="Proteomes" id="UP000015102"/>
    </source>
</evidence>
<dbReference type="EMBL" id="CAQQ02393334">
    <property type="status" value="NOT_ANNOTATED_CDS"/>
    <property type="molecule type" value="Genomic_DNA"/>
</dbReference>
<reference evidence="3" key="1">
    <citation type="submission" date="2013-02" db="EMBL/GenBank/DDBJ databases">
        <authorList>
            <person name="Hughes D."/>
        </authorList>
    </citation>
    <scope>NUCLEOTIDE SEQUENCE</scope>
    <source>
        <strain>Durham</strain>
        <strain evidence="3">NC isolate 2 -- Noor lab</strain>
    </source>
</reference>
<evidence type="ECO:0000313" key="2">
    <source>
        <dbReference type="EnsemblMetazoa" id="MESCA000245-PA"/>
    </source>
</evidence>
<dbReference type="EMBL" id="CAQQ02393336">
    <property type="status" value="NOT_ANNOTATED_CDS"/>
    <property type="molecule type" value="Genomic_DNA"/>
</dbReference>
<keyword evidence="1" id="KW-1133">Transmembrane helix</keyword>
<keyword evidence="1" id="KW-0472">Membrane</keyword>
<dbReference type="AlphaFoldDB" id="T1GAI8"/>
<feature type="transmembrane region" description="Helical" evidence="1">
    <location>
        <begin position="25"/>
        <end position="48"/>
    </location>
</feature>
<proteinExistence type="predicted"/>
<organism evidence="2 3">
    <name type="scientific">Megaselia scalaris</name>
    <name type="common">Humpbacked fly</name>
    <name type="synonym">Phora scalaris</name>
    <dbReference type="NCBI Taxonomy" id="36166"/>
    <lineage>
        <taxon>Eukaryota</taxon>
        <taxon>Metazoa</taxon>
        <taxon>Ecdysozoa</taxon>
        <taxon>Arthropoda</taxon>
        <taxon>Hexapoda</taxon>
        <taxon>Insecta</taxon>
        <taxon>Pterygota</taxon>
        <taxon>Neoptera</taxon>
        <taxon>Endopterygota</taxon>
        <taxon>Diptera</taxon>
        <taxon>Brachycera</taxon>
        <taxon>Muscomorpha</taxon>
        <taxon>Platypezoidea</taxon>
        <taxon>Phoridae</taxon>
        <taxon>Megaseliini</taxon>
        <taxon>Megaselia</taxon>
    </lineage>
</organism>
<dbReference type="EMBL" id="CAQQ02393335">
    <property type="status" value="NOT_ANNOTATED_CDS"/>
    <property type="molecule type" value="Genomic_DNA"/>
</dbReference>
<dbReference type="EnsemblMetazoa" id="MESCA000245-RA">
    <property type="protein sequence ID" value="MESCA000245-PA"/>
    <property type="gene ID" value="MESCA000245"/>
</dbReference>
<keyword evidence="3" id="KW-1185">Reference proteome</keyword>
<protein>
    <submittedName>
        <fullName evidence="2">Uncharacterized protein</fullName>
    </submittedName>
</protein>
<dbReference type="Proteomes" id="UP000015102">
    <property type="component" value="Unassembled WGS sequence"/>
</dbReference>
<dbReference type="HOGENOM" id="CLU_1596382_0_0_1"/>
<sequence>MDVTNSVLYSCNCVIGKKWGLQTSMIHWIFCIMVLPILSYGALVCWTATRRKSVIKKTNISAKNCLSKHHRFVRSTPTAALETILNLIQMDLKIKDIAGRKTASLYSWHLHPYAICGFCSSMCRKWVLLINEFFDEAKEIICKPCHMCLHVGYVVQWSPCRCVLYPL</sequence>